<reference evidence="4 5" key="1">
    <citation type="submission" date="2024-09" db="EMBL/GenBank/DDBJ databases">
        <authorList>
            <person name="Sun Q."/>
            <person name="Mori K."/>
        </authorList>
    </citation>
    <scope>NUCLEOTIDE SEQUENCE [LARGE SCALE GENOMIC DNA]</scope>
    <source>
        <strain evidence="4 5">JCM 4414</strain>
    </source>
</reference>
<comment type="caution">
    <text evidence="4">The sequence shown here is derived from an EMBL/GenBank/DDBJ whole genome shotgun (WGS) entry which is preliminary data.</text>
</comment>
<dbReference type="InterPro" id="IPR013538">
    <property type="entry name" value="ASHA1/2-like_C"/>
</dbReference>
<accession>A0ABV5QZA2</accession>
<protein>
    <submittedName>
        <fullName evidence="4">SRPBCC family protein</fullName>
    </submittedName>
</protein>
<gene>
    <name evidence="4" type="ORF">ACFFTP_28650</name>
</gene>
<keyword evidence="5" id="KW-1185">Reference proteome</keyword>
<evidence type="ECO:0000313" key="5">
    <source>
        <dbReference type="Proteomes" id="UP001589716"/>
    </source>
</evidence>
<dbReference type="Gene3D" id="3.30.530.20">
    <property type="match status" value="1"/>
</dbReference>
<feature type="domain" description="Activator of Hsp90 ATPase homologue 1/2-like C-terminal" evidence="3">
    <location>
        <begin position="101"/>
        <end position="238"/>
    </location>
</feature>
<feature type="compositionally biased region" description="Low complexity" evidence="2">
    <location>
        <begin position="9"/>
        <end position="18"/>
    </location>
</feature>
<feature type="compositionally biased region" description="Gly residues" evidence="2">
    <location>
        <begin position="19"/>
        <end position="64"/>
    </location>
</feature>
<organism evidence="4 5">
    <name type="scientific">Streptomyces roseoviridis</name>
    <dbReference type="NCBI Taxonomy" id="67361"/>
    <lineage>
        <taxon>Bacteria</taxon>
        <taxon>Bacillati</taxon>
        <taxon>Actinomycetota</taxon>
        <taxon>Actinomycetes</taxon>
        <taxon>Kitasatosporales</taxon>
        <taxon>Streptomycetaceae</taxon>
        <taxon>Streptomyces</taxon>
    </lineage>
</organism>
<evidence type="ECO:0000259" key="3">
    <source>
        <dbReference type="Pfam" id="PF08327"/>
    </source>
</evidence>
<comment type="similarity">
    <text evidence="1">Belongs to the AHA1 family.</text>
</comment>
<dbReference type="RefSeq" id="WP_345483836.1">
    <property type="nucleotide sequence ID" value="NZ_BAAAWU010000001.1"/>
</dbReference>
<evidence type="ECO:0000313" key="4">
    <source>
        <dbReference type="EMBL" id="MFB9558143.1"/>
    </source>
</evidence>
<dbReference type="SUPFAM" id="SSF55961">
    <property type="entry name" value="Bet v1-like"/>
    <property type="match status" value="1"/>
</dbReference>
<sequence>MDSNPSMDSSVGTGSDPGVDGGAGRGTGTGTNGGVGRGDGTGTGADSGVGTDGGAGGSPVGGRNGPEDGAPTRGGDRVSDRDTGATGDGSGAFVYTAYIRTTPDELWKALTDPVLTRRYWGVAFQTDWTTGASMVWEEGGRTTSDPAQVVLAARPGRLLSYTWHTFTPEWAQAVGIGEDVYARLAQEGRSKVTYRIEPAGDMVKLTVVHDDLDPGGTIRRLVAEGWPALISSLKSLLETGEELPEVPR</sequence>
<evidence type="ECO:0000256" key="2">
    <source>
        <dbReference type="SAM" id="MobiDB-lite"/>
    </source>
</evidence>
<name>A0ABV5QZA2_9ACTN</name>
<proteinExistence type="inferred from homology"/>
<dbReference type="EMBL" id="JBHMCT010000020">
    <property type="protein sequence ID" value="MFB9558143.1"/>
    <property type="molecule type" value="Genomic_DNA"/>
</dbReference>
<dbReference type="InterPro" id="IPR023393">
    <property type="entry name" value="START-like_dom_sf"/>
</dbReference>
<evidence type="ECO:0000256" key="1">
    <source>
        <dbReference type="ARBA" id="ARBA00006817"/>
    </source>
</evidence>
<feature type="region of interest" description="Disordered" evidence="2">
    <location>
        <begin position="1"/>
        <end position="87"/>
    </location>
</feature>
<dbReference type="Pfam" id="PF08327">
    <property type="entry name" value="AHSA1"/>
    <property type="match status" value="1"/>
</dbReference>
<dbReference type="Proteomes" id="UP001589716">
    <property type="component" value="Unassembled WGS sequence"/>
</dbReference>
<dbReference type="CDD" id="cd08893">
    <property type="entry name" value="SRPBCC_CalC_Aha1-like_GntR-HTH"/>
    <property type="match status" value="1"/>
</dbReference>
<feature type="compositionally biased region" description="Basic and acidic residues" evidence="2">
    <location>
        <begin position="74"/>
        <end position="83"/>
    </location>
</feature>